<evidence type="ECO:0000256" key="1">
    <source>
        <dbReference type="SAM" id="SignalP"/>
    </source>
</evidence>
<reference evidence="2" key="1">
    <citation type="submission" date="2022-12" db="EMBL/GenBank/DDBJ databases">
        <title>Draft genome assemblies for two species of Escallonia (Escalloniales).</title>
        <authorList>
            <person name="Chanderbali A."/>
            <person name="Dervinis C."/>
            <person name="Anghel I."/>
            <person name="Soltis D."/>
            <person name="Soltis P."/>
            <person name="Zapata F."/>
        </authorList>
    </citation>
    <scope>NUCLEOTIDE SEQUENCE</scope>
    <source>
        <strain evidence="2">UCBG64.0493</strain>
        <tissue evidence="2">Leaf</tissue>
    </source>
</reference>
<keyword evidence="1" id="KW-0732">Signal</keyword>
<evidence type="ECO:0000313" key="2">
    <source>
        <dbReference type="EMBL" id="KAK3030275.1"/>
    </source>
</evidence>
<feature type="signal peptide" evidence="1">
    <location>
        <begin position="1"/>
        <end position="22"/>
    </location>
</feature>
<comment type="caution">
    <text evidence="2">The sequence shown here is derived from an EMBL/GenBank/DDBJ whole genome shotgun (WGS) entry which is preliminary data.</text>
</comment>
<proteinExistence type="predicted"/>
<gene>
    <name evidence="2" type="ORF">RJ639_039858</name>
</gene>
<dbReference type="AlphaFoldDB" id="A0AA88X0U7"/>
<protein>
    <submittedName>
        <fullName evidence="2">Uncharacterized protein</fullName>
    </submittedName>
</protein>
<dbReference type="Proteomes" id="UP001188597">
    <property type="component" value="Unassembled WGS sequence"/>
</dbReference>
<sequence>MAGLRFWFCFILVLLSFTSSEARAPDPFSSSKRRGVFIERAHEIITVNGGDPSLKSAKCFHKQWPYLMELTAFLFLHFTFWFQDEYFATN</sequence>
<accession>A0AA88X0U7</accession>
<feature type="chain" id="PRO_5041683567" evidence="1">
    <location>
        <begin position="23"/>
        <end position="90"/>
    </location>
</feature>
<dbReference type="EMBL" id="JAVXUP010000346">
    <property type="protein sequence ID" value="KAK3030275.1"/>
    <property type="molecule type" value="Genomic_DNA"/>
</dbReference>
<name>A0AA88X0U7_9ASTE</name>
<evidence type="ECO:0000313" key="3">
    <source>
        <dbReference type="Proteomes" id="UP001188597"/>
    </source>
</evidence>
<keyword evidence="3" id="KW-1185">Reference proteome</keyword>
<organism evidence="2 3">
    <name type="scientific">Escallonia herrerae</name>
    <dbReference type="NCBI Taxonomy" id="1293975"/>
    <lineage>
        <taxon>Eukaryota</taxon>
        <taxon>Viridiplantae</taxon>
        <taxon>Streptophyta</taxon>
        <taxon>Embryophyta</taxon>
        <taxon>Tracheophyta</taxon>
        <taxon>Spermatophyta</taxon>
        <taxon>Magnoliopsida</taxon>
        <taxon>eudicotyledons</taxon>
        <taxon>Gunneridae</taxon>
        <taxon>Pentapetalae</taxon>
        <taxon>asterids</taxon>
        <taxon>campanulids</taxon>
        <taxon>Escalloniales</taxon>
        <taxon>Escalloniaceae</taxon>
        <taxon>Escallonia</taxon>
    </lineage>
</organism>